<dbReference type="GO" id="GO:0022857">
    <property type="term" value="F:transmembrane transporter activity"/>
    <property type="evidence" value="ECO:0007669"/>
    <property type="project" value="InterPro"/>
</dbReference>
<feature type="transmembrane region" description="Helical" evidence="9">
    <location>
        <begin position="249"/>
        <end position="268"/>
    </location>
</feature>
<dbReference type="AlphaFoldDB" id="A0A3N2CZU3"/>
<accession>A0A3N2CZU3</accession>
<dbReference type="CDD" id="cd06579">
    <property type="entry name" value="TM_PBP1_transp_AraH_like"/>
    <property type="match status" value="1"/>
</dbReference>
<proteinExistence type="predicted"/>
<feature type="compositionally biased region" description="Low complexity" evidence="8">
    <location>
        <begin position="362"/>
        <end position="389"/>
    </location>
</feature>
<evidence type="ECO:0000256" key="7">
    <source>
        <dbReference type="ARBA" id="ARBA00023136"/>
    </source>
</evidence>
<comment type="caution">
    <text evidence="10">The sequence shown here is derived from an EMBL/GenBank/DDBJ whole genome shotgun (WGS) entry which is preliminary data.</text>
</comment>
<evidence type="ECO:0000313" key="10">
    <source>
        <dbReference type="EMBL" id="ROR93040.1"/>
    </source>
</evidence>
<evidence type="ECO:0000256" key="8">
    <source>
        <dbReference type="SAM" id="MobiDB-lite"/>
    </source>
</evidence>
<feature type="transmembrane region" description="Helical" evidence="9">
    <location>
        <begin position="280"/>
        <end position="298"/>
    </location>
</feature>
<evidence type="ECO:0000256" key="4">
    <source>
        <dbReference type="ARBA" id="ARBA00022519"/>
    </source>
</evidence>
<feature type="transmembrane region" description="Helical" evidence="9">
    <location>
        <begin position="33"/>
        <end position="52"/>
    </location>
</feature>
<dbReference type="PANTHER" id="PTHR32196:SF21">
    <property type="entry name" value="ABC TRANSPORTER PERMEASE PROTEIN YPHD-RELATED"/>
    <property type="match status" value="1"/>
</dbReference>
<dbReference type="Proteomes" id="UP000281738">
    <property type="component" value="Unassembled WGS sequence"/>
</dbReference>
<keyword evidence="2" id="KW-0813">Transport</keyword>
<evidence type="ECO:0000313" key="11">
    <source>
        <dbReference type="Proteomes" id="UP000281738"/>
    </source>
</evidence>
<feature type="region of interest" description="Disordered" evidence="8">
    <location>
        <begin position="362"/>
        <end position="400"/>
    </location>
</feature>
<keyword evidence="5 9" id="KW-0812">Transmembrane</keyword>
<dbReference type="PANTHER" id="PTHR32196">
    <property type="entry name" value="ABC TRANSPORTER PERMEASE PROTEIN YPHD-RELATED-RELATED"/>
    <property type="match status" value="1"/>
</dbReference>
<organism evidence="10 11">
    <name type="scientific">Nocardioides aurantiacus</name>
    <dbReference type="NCBI Taxonomy" id="86796"/>
    <lineage>
        <taxon>Bacteria</taxon>
        <taxon>Bacillati</taxon>
        <taxon>Actinomycetota</taxon>
        <taxon>Actinomycetes</taxon>
        <taxon>Propionibacteriales</taxon>
        <taxon>Nocardioidaceae</taxon>
        <taxon>Nocardioides</taxon>
    </lineage>
</organism>
<evidence type="ECO:0000256" key="9">
    <source>
        <dbReference type="SAM" id="Phobius"/>
    </source>
</evidence>
<dbReference type="Pfam" id="PF02653">
    <property type="entry name" value="BPD_transp_2"/>
    <property type="match status" value="1"/>
</dbReference>
<protein>
    <submittedName>
        <fullName evidence="10">Monosaccharide ABC transporter membrane protein (CUT2 family)</fullName>
    </submittedName>
</protein>
<keyword evidence="4" id="KW-0997">Cell inner membrane</keyword>
<evidence type="ECO:0000256" key="6">
    <source>
        <dbReference type="ARBA" id="ARBA00022989"/>
    </source>
</evidence>
<dbReference type="EMBL" id="RKHO01000001">
    <property type="protein sequence ID" value="ROR93040.1"/>
    <property type="molecule type" value="Genomic_DNA"/>
</dbReference>
<name>A0A3N2CZU3_9ACTN</name>
<evidence type="ECO:0000256" key="1">
    <source>
        <dbReference type="ARBA" id="ARBA00004651"/>
    </source>
</evidence>
<feature type="transmembrane region" description="Helical" evidence="9">
    <location>
        <begin position="305"/>
        <end position="322"/>
    </location>
</feature>
<reference evidence="10 11" key="1">
    <citation type="submission" date="2018-11" db="EMBL/GenBank/DDBJ databases">
        <title>Sequencing the genomes of 1000 actinobacteria strains.</title>
        <authorList>
            <person name="Klenk H.-P."/>
        </authorList>
    </citation>
    <scope>NUCLEOTIDE SEQUENCE [LARGE SCALE GENOMIC DNA]</scope>
    <source>
        <strain evidence="10 11">DSM 12652</strain>
    </source>
</reference>
<dbReference type="RefSeq" id="WP_211332611.1">
    <property type="nucleotide sequence ID" value="NZ_RKHO01000001.1"/>
</dbReference>
<gene>
    <name evidence="10" type="ORF">EDD33_3945</name>
</gene>
<sequence length="400" mass="41022">MSQTLAPRATAPAPDTGPTAKDVRRLKTLNMIFELRAFIALGVLIVVFGALSDSFLTVDNLITMTKHVAINAVLALGMLLVILKGGIDLSVGSIVGLSGIVCGELLGGIRLPGTETIAYPPVWVVVILAIAVGTFVGLVNGMLVTRFNVAPFIATLGMLYVARGTALLISGGSTYPDLGGNAALGNTGFSYIGNGRPLGLPFSIWVMVVLALLVAVLLTQAPFGRWLYATGGNERASELSGVPVRTVKLVVYMLSGACAAITGIIIASELTSAAPQAGETFELNAIAAVVIGGAALSGGRGNVRGTLVGAFVIGFLADGLVILGVSTFWQIFIKGAVIILAVMLDQGQQRFQRRGAAVAASVEAEHAPAGSPVDHPSGSDGPPSSSPGRPTRDEGSTHRS</sequence>
<keyword evidence="3" id="KW-1003">Cell membrane</keyword>
<feature type="transmembrane region" description="Helical" evidence="9">
    <location>
        <begin position="149"/>
        <end position="169"/>
    </location>
</feature>
<evidence type="ECO:0000256" key="5">
    <source>
        <dbReference type="ARBA" id="ARBA00022692"/>
    </source>
</evidence>
<evidence type="ECO:0000256" key="2">
    <source>
        <dbReference type="ARBA" id="ARBA00022448"/>
    </source>
</evidence>
<feature type="compositionally biased region" description="Basic and acidic residues" evidence="8">
    <location>
        <begin position="390"/>
        <end position="400"/>
    </location>
</feature>
<comment type="subcellular location">
    <subcellularLocation>
        <location evidence="1">Cell membrane</location>
        <topology evidence="1">Multi-pass membrane protein</topology>
    </subcellularLocation>
</comment>
<evidence type="ECO:0000256" key="3">
    <source>
        <dbReference type="ARBA" id="ARBA00022475"/>
    </source>
</evidence>
<feature type="transmembrane region" description="Helical" evidence="9">
    <location>
        <begin position="64"/>
        <end position="82"/>
    </location>
</feature>
<keyword evidence="7 9" id="KW-0472">Membrane</keyword>
<keyword evidence="11" id="KW-1185">Reference proteome</keyword>
<dbReference type="GO" id="GO:0005886">
    <property type="term" value="C:plasma membrane"/>
    <property type="evidence" value="ECO:0007669"/>
    <property type="project" value="UniProtKB-SubCell"/>
</dbReference>
<dbReference type="InterPro" id="IPR001851">
    <property type="entry name" value="ABC_transp_permease"/>
</dbReference>
<feature type="transmembrane region" description="Helical" evidence="9">
    <location>
        <begin position="121"/>
        <end position="142"/>
    </location>
</feature>
<keyword evidence="6 9" id="KW-1133">Transmembrane helix</keyword>
<feature type="transmembrane region" description="Helical" evidence="9">
    <location>
        <begin position="204"/>
        <end position="228"/>
    </location>
</feature>
<feature type="transmembrane region" description="Helical" evidence="9">
    <location>
        <begin position="89"/>
        <end position="109"/>
    </location>
</feature>